<dbReference type="PROSITE" id="PS51257">
    <property type="entry name" value="PROKAR_LIPOPROTEIN"/>
    <property type="match status" value="1"/>
</dbReference>
<gene>
    <name evidence="1" type="ORF">NLK58_12655</name>
</gene>
<reference evidence="1 2" key="1">
    <citation type="submission" date="2022-07" db="EMBL/GenBank/DDBJ databases">
        <title>A copper resistant bacterium isolated from sediment samples of deep sea hydrothermal areas.</title>
        <authorList>
            <person name="Zeng X."/>
        </authorList>
    </citation>
    <scope>NUCLEOTIDE SEQUENCE [LARGE SCALE GENOMIC DNA]</scope>
    <source>
        <strain evidence="2">CuT 6</strain>
    </source>
</reference>
<sequence length="332" mass="36711">MRHSYLFAATSIVTLVLAGCDPDTSGGGYLNPATDVDLPLETFRLRDTEGLDSVLQYTTFQDLYRGMEPATEGNDNGSAMAIRNHLDNFLGTEPDSGGSDYISLRNPLDLINEVIRSGQVDNFNEGRRLMRDSIERDEAASFNTPANDALIRFTETGSEDSASQADSTWIYVMLDWTYNPAMKKVFRASQFVARQPAEDDESPAEVASAAWSGRFSSNTFGTTGFNQPEFSATSYTGRTLGNVELLQEFMETQRDTLTLTNASGIVINGDEPDCVKVIINYGETRARVFTSKDEPAMLEEGDARTRNPQHCGNQRSGDEAFIYTTINVEDRQ</sequence>
<dbReference type="EMBL" id="CP101118">
    <property type="protein sequence ID" value="WZF87207.1"/>
    <property type="molecule type" value="Genomic_DNA"/>
</dbReference>
<proteinExistence type="predicted"/>
<evidence type="ECO:0008006" key="3">
    <source>
        <dbReference type="Google" id="ProtNLM"/>
    </source>
</evidence>
<organism evidence="1 2">
    <name type="scientific">Marinobacter metalliresistant</name>
    <dbReference type="NCBI Taxonomy" id="2961995"/>
    <lineage>
        <taxon>Bacteria</taxon>
        <taxon>Pseudomonadati</taxon>
        <taxon>Pseudomonadota</taxon>
        <taxon>Gammaproteobacteria</taxon>
        <taxon>Pseudomonadales</taxon>
        <taxon>Marinobacteraceae</taxon>
        <taxon>Marinobacter</taxon>
    </lineage>
</organism>
<keyword evidence="2" id="KW-1185">Reference proteome</keyword>
<dbReference type="Proteomes" id="UP001475781">
    <property type="component" value="Chromosome"/>
</dbReference>
<name>A0ABZ2VXN2_9GAMM</name>
<evidence type="ECO:0000313" key="1">
    <source>
        <dbReference type="EMBL" id="WZF87207.1"/>
    </source>
</evidence>
<accession>A0ABZ2VXN2</accession>
<protein>
    <recommendedName>
        <fullName evidence="3">Lipoprotein</fullName>
    </recommendedName>
</protein>
<evidence type="ECO:0000313" key="2">
    <source>
        <dbReference type="Proteomes" id="UP001475781"/>
    </source>
</evidence>
<dbReference type="RefSeq" id="WP_341580909.1">
    <property type="nucleotide sequence ID" value="NZ_CP101118.1"/>
</dbReference>